<keyword evidence="2 4" id="KW-0560">Oxidoreductase</keyword>
<keyword evidence="7" id="KW-1185">Reference proteome</keyword>
<dbReference type="PROSITE" id="PS00687">
    <property type="entry name" value="ALDEHYDE_DEHYDR_GLU"/>
    <property type="match status" value="1"/>
</dbReference>
<dbReference type="InterPro" id="IPR015590">
    <property type="entry name" value="Aldehyde_DH_dom"/>
</dbReference>
<proteinExistence type="inferred from homology"/>
<dbReference type="InterPro" id="IPR016161">
    <property type="entry name" value="Ald_DH/histidinol_DH"/>
</dbReference>
<evidence type="ECO:0000313" key="7">
    <source>
        <dbReference type="Proteomes" id="UP000230750"/>
    </source>
</evidence>
<reference evidence="6 7" key="1">
    <citation type="journal article" date="2017" name="PLoS Biol.">
        <title>The sea cucumber genome provides insights into morphological evolution and visceral regeneration.</title>
        <authorList>
            <person name="Zhang X."/>
            <person name="Sun L."/>
            <person name="Yuan J."/>
            <person name="Sun Y."/>
            <person name="Gao Y."/>
            <person name="Zhang L."/>
            <person name="Li S."/>
            <person name="Dai H."/>
            <person name="Hamel J.F."/>
            <person name="Liu C."/>
            <person name="Yu Y."/>
            <person name="Liu S."/>
            <person name="Lin W."/>
            <person name="Guo K."/>
            <person name="Jin S."/>
            <person name="Xu P."/>
            <person name="Storey K.B."/>
            <person name="Huan P."/>
            <person name="Zhang T."/>
            <person name="Zhou Y."/>
            <person name="Zhang J."/>
            <person name="Lin C."/>
            <person name="Li X."/>
            <person name="Xing L."/>
            <person name="Huo D."/>
            <person name="Sun M."/>
            <person name="Wang L."/>
            <person name="Mercier A."/>
            <person name="Li F."/>
            <person name="Yang H."/>
            <person name="Xiang J."/>
        </authorList>
    </citation>
    <scope>NUCLEOTIDE SEQUENCE [LARGE SCALE GENOMIC DNA]</scope>
    <source>
        <strain evidence="6">Shaxun</strain>
        <tissue evidence="6">Muscle</tissue>
    </source>
</reference>
<dbReference type="GO" id="GO:0016620">
    <property type="term" value="F:oxidoreductase activity, acting on the aldehyde or oxo group of donors, NAD or NADP as acceptor"/>
    <property type="evidence" value="ECO:0007669"/>
    <property type="project" value="InterPro"/>
</dbReference>
<comment type="caution">
    <text evidence="6">The sequence shown here is derived from an EMBL/GenBank/DDBJ whole genome shotgun (WGS) entry which is preliminary data.</text>
</comment>
<name>A0A2G8L2C0_STIJA</name>
<dbReference type="InterPro" id="IPR016163">
    <property type="entry name" value="Ald_DH_C"/>
</dbReference>
<dbReference type="InterPro" id="IPR029510">
    <property type="entry name" value="Ald_DH_CS_GLU"/>
</dbReference>
<evidence type="ECO:0000256" key="4">
    <source>
        <dbReference type="RuleBase" id="RU003345"/>
    </source>
</evidence>
<dbReference type="Pfam" id="PF00171">
    <property type="entry name" value="Aldedh"/>
    <property type="match status" value="1"/>
</dbReference>
<dbReference type="InterPro" id="IPR016162">
    <property type="entry name" value="Ald_DH_N"/>
</dbReference>
<dbReference type="PROSITE" id="PS00070">
    <property type="entry name" value="ALDEHYDE_DEHYDR_CYS"/>
    <property type="match status" value="1"/>
</dbReference>
<dbReference type="FunFam" id="3.40.309.10:FF:000012">
    <property type="entry name" value="Betaine aldehyde dehydrogenase"/>
    <property type="match status" value="1"/>
</dbReference>
<evidence type="ECO:0000256" key="3">
    <source>
        <dbReference type="PROSITE-ProRule" id="PRU10007"/>
    </source>
</evidence>
<organism evidence="6 7">
    <name type="scientific">Stichopus japonicus</name>
    <name type="common">Sea cucumber</name>
    <dbReference type="NCBI Taxonomy" id="307972"/>
    <lineage>
        <taxon>Eukaryota</taxon>
        <taxon>Metazoa</taxon>
        <taxon>Echinodermata</taxon>
        <taxon>Eleutherozoa</taxon>
        <taxon>Echinozoa</taxon>
        <taxon>Holothuroidea</taxon>
        <taxon>Aspidochirotacea</taxon>
        <taxon>Aspidochirotida</taxon>
        <taxon>Stichopodidae</taxon>
        <taxon>Apostichopus</taxon>
    </lineage>
</organism>
<dbReference type="InterPro" id="IPR016160">
    <property type="entry name" value="Ald_DH_CS_CYS"/>
</dbReference>
<gene>
    <name evidence="6" type="ORF">BSL78_08685</name>
</gene>
<feature type="domain" description="Aldehyde dehydrogenase" evidence="5">
    <location>
        <begin position="45"/>
        <end position="444"/>
    </location>
</feature>
<accession>A0A2G8L2C0</accession>
<dbReference type="OrthoDB" id="310895at2759"/>
<evidence type="ECO:0000256" key="1">
    <source>
        <dbReference type="ARBA" id="ARBA00009986"/>
    </source>
</evidence>
<evidence type="ECO:0000259" key="5">
    <source>
        <dbReference type="Pfam" id="PF00171"/>
    </source>
</evidence>
<dbReference type="Gene3D" id="3.40.309.10">
    <property type="entry name" value="Aldehyde Dehydrogenase, Chain A, domain 2"/>
    <property type="match status" value="1"/>
</dbReference>
<dbReference type="AlphaFoldDB" id="A0A2G8L2C0"/>
<dbReference type="Gene3D" id="3.40.605.10">
    <property type="entry name" value="Aldehyde Dehydrogenase, Chain A, domain 1"/>
    <property type="match status" value="1"/>
</dbReference>
<dbReference type="PANTHER" id="PTHR11699">
    <property type="entry name" value="ALDEHYDE DEHYDROGENASE-RELATED"/>
    <property type="match status" value="1"/>
</dbReference>
<comment type="similarity">
    <text evidence="1 4">Belongs to the aldehyde dehydrogenase family.</text>
</comment>
<dbReference type="Proteomes" id="UP000230750">
    <property type="component" value="Unassembled WGS sequence"/>
</dbReference>
<evidence type="ECO:0000313" key="6">
    <source>
        <dbReference type="EMBL" id="PIK54409.1"/>
    </source>
</evidence>
<evidence type="ECO:0000256" key="2">
    <source>
        <dbReference type="ARBA" id="ARBA00023002"/>
    </source>
</evidence>
<sequence length="444" mass="48308">MLRINHRLLNMASVREQVTRAASSFFEKPLNFVDGVRVDASQPTHSFVVEEPATGKQLCKCPSSGQEDVNKAVQSAREAFKSWSQLSGLDRGRLLQKAALKLRERQEEFARMESVDQGKPLWESRFDIETVIDGLEYFAGLAPSITGDHLPLQGGSFGIVKREPLGVCVGIGPWNYPVQMAGWKSAPALACGNTMVYKPSQFTPITTVMLAELYIEVGIPKGVFNVVQGEGETGRFLTCHPGVDKVSFTGSVPTGKKVMADCALGIKHVTLELGGKSPLLIFADADMENAVKGAMMANFLTQGEVCCNGTRVFVERSIKDEFVEKLVSKTKGMKIGDPTKDGTMMGAVISKEHKEKVLNYVQGAKKQGAKVLCGGDSFKPDDPALSGGYYMTPCILDQVEDHMTVAKEEIFGPVLSLFTFDTEEEAVRRANDSEFGLAAGVFTK</sequence>
<protein>
    <submittedName>
        <fullName evidence="6">Putative aldehyde dehydrogenase family 9 member A1-A-like</fullName>
    </submittedName>
</protein>
<feature type="active site" evidence="3">
    <location>
        <position position="272"/>
    </location>
</feature>
<dbReference type="FunFam" id="3.40.605.10:FF:000007">
    <property type="entry name" value="NAD/NADP-dependent betaine aldehyde dehydrogenase"/>
    <property type="match status" value="1"/>
</dbReference>
<dbReference type="SUPFAM" id="SSF53720">
    <property type="entry name" value="ALDH-like"/>
    <property type="match status" value="1"/>
</dbReference>
<dbReference type="STRING" id="307972.A0A2G8L2C0"/>
<dbReference type="EMBL" id="MRZV01000249">
    <property type="protein sequence ID" value="PIK54409.1"/>
    <property type="molecule type" value="Genomic_DNA"/>
</dbReference>